<dbReference type="AlphaFoldDB" id="A0A075AEI9"/>
<protein>
    <submittedName>
        <fullName evidence="1">Uncharacterized protein</fullName>
    </submittedName>
</protein>
<dbReference type="CTD" id="20320228"/>
<keyword evidence="2" id="KW-1185">Reference proteome</keyword>
<accession>A0A075AEI9</accession>
<dbReference type="KEGG" id="ovi:T265_06046"/>
<dbReference type="Proteomes" id="UP000054324">
    <property type="component" value="Unassembled WGS sequence"/>
</dbReference>
<organism evidence="1 2">
    <name type="scientific">Opisthorchis viverrini</name>
    <name type="common">Southeast Asian liver fluke</name>
    <dbReference type="NCBI Taxonomy" id="6198"/>
    <lineage>
        <taxon>Eukaryota</taxon>
        <taxon>Metazoa</taxon>
        <taxon>Spiralia</taxon>
        <taxon>Lophotrochozoa</taxon>
        <taxon>Platyhelminthes</taxon>
        <taxon>Trematoda</taxon>
        <taxon>Digenea</taxon>
        <taxon>Opisthorchiida</taxon>
        <taxon>Opisthorchiata</taxon>
        <taxon>Opisthorchiidae</taxon>
        <taxon>Opisthorchis</taxon>
    </lineage>
</organism>
<sequence>MTHSMRSIIFWACNQISSQLWVRISATCSTLSMSNCQPPEGKTRAGILPGCPSLDRESRDAEVGFEPRSFQTAAFVQEFSPFGRKTSNELSDAFNSFMKKRR</sequence>
<gene>
    <name evidence="1" type="ORF">T265_06046</name>
</gene>
<proteinExistence type="predicted"/>
<dbReference type="GeneID" id="20320228"/>
<evidence type="ECO:0000313" key="1">
    <source>
        <dbReference type="EMBL" id="KER26764.1"/>
    </source>
</evidence>
<evidence type="ECO:0000313" key="2">
    <source>
        <dbReference type="Proteomes" id="UP000054324"/>
    </source>
</evidence>
<reference evidence="1 2" key="1">
    <citation type="submission" date="2013-11" db="EMBL/GenBank/DDBJ databases">
        <title>Opisthorchis viverrini - life in the bile duct.</title>
        <authorList>
            <person name="Young N.D."/>
            <person name="Nagarajan N."/>
            <person name="Lin S.J."/>
            <person name="Korhonen P.K."/>
            <person name="Jex A.R."/>
            <person name="Hall R.S."/>
            <person name="Safavi-Hemami H."/>
            <person name="Kaewkong W."/>
            <person name="Bertrand D."/>
            <person name="Gao S."/>
            <person name="Seet Q."/>
            <person name="Wongkham S."/>
            <person name="Teh B.T."/>
            <person name="Wongkham C."/>
            <person name="Intapan P.M."/>
            <person name="Maleewong W."/>
            <person name="Yang X."/>
            <person name="Hu M."/>
            <person name="Wang Z."/>
            <person name="Hofmann A."/>
            <person name="Sternberg P.W."/>
            <person name="Tan P."/>
            <person name="Wang J."/>
            <person name="Gasser R.B."/>
        </authorList>
    </citation>
    <scope>NUCLEOTIDE SEQUENCE [LARGE SCALE GENOMIC DNA]</scope>
</reference>
<name>A0A075AEI9_OPIVI</name>
<dbReference type="RefSeq" id="XP_009169480.1">
    <property type="nucleotide sequence ID" value="XM_009171216.1"/>
</dbReference>
<dbReference type="EMBL" id="KL596739">
    <property type="protein sequence ID" value="KER26764.1"/>
    <property type="molecule type" value="Genomic_DNA"/>
</dbReference>
<dbReference type="OrthoDB" id="6489092at2759"/>